<dbReference type="OrthoDB" id="279005at2"/>
<dbReference type="RefSeq" id="WP_017841248.1">
    <property type="nucleotide sequence ID" value="NZ_CP035467.1"/>
</dbReference>
<name>A0A4P9ULL5_METBY</name>
<organism evidence="1 2">
    <name type="scientific">Methylotuvimicrobium buryatense</name>
    <name type="common">Methylomicrobium buryatense</name>
    <dbReference type="NCBI Taxonomy" id="95641"/>
    <lineage>
        <taxon>Bacteria</taxon>
        <taxon>Pseudomonadati</taxon>
        <taxon>Pseudomonadota</taxon>
        <taxon>Gammaproteobacteria</taxon>
        <taxon>Methylococcales</taxon>
        <taxon>Methylococcaceae</taxon>
        <taxon>Methylotuvimicrobium</taxon>
    </lineage>
</organism>
<dbReference type="AlphaFoldDB" id="A0A4P9ULL5"/>
<evidence type="ECO:0000313" key="1">
    <source>
        <dbReference type="EMBL" id="QCW81031.1"/>
    </source>
</evidence>
<protein>
    <recommendedName>
        <fullName evidence="3">Relaxase</fullName>
    </recommendedName>
</protein>
<accession>A0A4P9ULL5</accession>
<reference evidence="2" key="1">
    <citation type="journal article" date="2019" name="J. Bacteriol.">
        <title>A Mutagenic Screen Identifies a TonB-Dependent Receptor Required for the Lanthanide Metal Switch in the Type I Methanotroph 'Methylotuvimicrobium buryatense' 5GB1C.</title>
        <authorList>
            <person name="Groom J.D."/>
            <person name="Ford S.M."/>
            <person name="Pesesky M.W."/>
            <person name="Lidstrom M.E."/>
        </authorList>
    </citation>
    <scope>NUCLEOTIDE SEQUENCE [LARGE SCALE GENOMIC DNA]</scope>
    <source>
        <strain evidence="2">5GB1C</strain>
    </source>
</reference>
<dbReference type="EMBL" id="CP035467">
    <property type="protein sequence ID" value="QCW81031.1"/>
    <property type="molecule type" value="Genomic_DNA"/>
</dbReference>
<keyword evidence="2" id="KW-1185">Reference proteome</keyword>
<dbReference type="KEGG" id="mbur:EQU24_01250"/>
<evidence type="ECO:0000313" key="2">
    <source>
        <dbReference type="Proteomes" id="UP000305881"/>
    </source>
</evidence>
<evidence type="ECO:0008006" key="3">
    <source>
        <dbReference type="Google" id="ProtNLM"/>
    </source>
</evidence>
<proteinExistence type="predicted"/>
<dbReference type="Proteomes" id="UP000305881">
    <property type="component" value="Chromosome"/>
</dbReference>
<dbReference type="STRING" id="675511.GCA_000341735_02752"/>
<sequence>MIIRISEHESGIEKYLNEGNKSGRSLHRDELDRRMPIYGDLGVFSAAHRYVKKHKKWKKSYWHITVSPAFAQHDLTRARWQEITLQLLEHFFHLYDRNRLAAYAEIHYPIMQSVTDPVTQTPKQRIPHIHLIISKLDLLSDNQLRILPYKKSVAAAFQKWLGSQYSTNYNLQKEADSALKSVQQYREWHRENNRVDLNRTPYSPQKITPVLADQHGWISNTNLSENSRKHPHYPGFSAEQQRLDALDGFSWWVSDAQCWFAEKPEINRLNADISMAALLEKAERDYGLLTEHYRIDDRKLVDNRTGDRVNAIDFAYLWLNLPMDQAISWVRSAEAPIEEESNDPAARF</sequence>
<gene>
    <name evidence="1" type="ORF">EQU24_01250</name>
</gene>